<gene>
    <name evidence="5" type="ORF">KLLA0_C12881g</name>
</gene>
<keyword evidence="1" id="KW-0547">Nucleotide-binding</keyword>
<dbReference type="SMART" id="SM00175">
    <property type="entry name" value="RAB"/>
    <property type="match status" value="1"/>
</dbReference>
<dbReference type="SMART" id="SM00174">
    <property type="entry name" value="RHO"/>
    <property type="match status" value="1"/>
</dbReference>
<proteinExistence type="predicted"/>
<dbReference type="PaxDb" id="284590-Q6CTG5"/>
<evidence type="ECO:0000256" key="3">
    <source>
        <dbReference type="ARBA" id="ARBA00046278"/>
    </source>
</evidence>
<sequence>MTSRKRRSLIISAPSSPTIPEEPRFFSSAPPTASVGLGLSNGNPTGQQSRHSFLRINPNDARNISFDSLTDSSNIKLLLIGDAGVGKTAMILSYCNELPRISTKAFKKNIDNSPAGSNGFSKSELNRVKSIAKRKRYSLNDFENSPMADDSDFEINTTSTIGIDIKTNLVNIDNRFFRVIMWDTAGQERYRNAMISSLYKGSNGVILSYDICDFNSFLNCLNFWLVESIENIPNLSMTRFYLVGNKLDLYKERKVTHEDVLQFISRIEKDYNIKISGNFEVSCKWENVVERTFNIIIKDLVESGCYEDDRELRVISSDQSEDSESSLEDIPGTPRGVRQRLMKNKSKTVDLNKPLNNQNDDGSNPGSTSSCCT</sequence>
<evidence type="ECO:0000313" key="5">
    <source>
        <dbReference type="EMBL" id="CAH01625.1"/>
    </source>
</evidence>
<feature type="compositionally biased region" description="Basic residues" evidence="4">
    <location>
        <begin position="337"/>
        <end position="346"/>
    </location>
</feature>
<dbReference type="PRINTS" id="PR00449">
    <property type="entry name" value="RASTRNSFRMNG"/>
</dbReference>
<dbReference type="GO" id="GO:0005525">
    <property type="term" value="F:GTP binding"/>
    <property type="evidence" value="ECO:0007669"/>
    <property type="project" value="UniProtKB-KW"/>
</dbReference>
<dbReference type="OMA" id="WHQVVER"/>
<dbReference type="PROSITE" id="PS51419">
    <property type="entry name" value="RAB"/>
    <property type="match status" value="1"/>
</dbReference>
<dbReference type="InterPro" id="IPR050227">
    <property type="entry name" value="Rab"/>
</dbReference>
<reference evidence="5 6" key="1">
    <citation type="journal article" date="2004" name="Nature">
        <title>Genome evolution in yeasts.</title>
        <authorList>
            <consortium name="Genolevures"/>
            <person name="Dujon B."/>
            <person name="Sherman D."/>
            <person name="Fischer G."/>
            <person name="Durrens P."/>
            <person name="Casaregola S."/>
            <person name="Lafontaine I."/>
            <person name="de Montigny J."/>
            <person name="Marck C."/>
            <person name="Neuveglise C."/>
            <person name="Talla E."/>
            <person name="Goffard N."/>
            <person name="Frangeul L."/>
            <person name="Aigle M."/>
            <person name="Anthouard V."/>
            <person name="Babour A."/>
            <person name="Barbe V."/>
            <person name="Barnay S."/>
            <person name="Blanchin S."/>
            <person name="Beckerich J.M."/>
            <person name="Beyne E."/>
            <person name="Bleykasten C."/>
            <person name="Boisrame A."/>
            <person name="Boyer J."/>
            <person name="Cattolico L."/>
            <person name="Confanioleri F."/>
            <person name="de Daruvar A."/>
            <person name="Despons L."/>
            <person name="Fabre E."/>
            <person name="Fairhead C."/>
            <person name="Ferry-Dumazet H."/>
            <person name="Groppi A."/>
            <person name="Hantraye F."/>
            <person name="Hennequin C."/>
            <person name="Jauniaux N."/>
            <person name="Joyet P."/>
            <person name="Kachouri R."/>
            <person name="Kerrest A."/>
            <person name="Koszul R."/>
            <person name="Lemaire M."/>
            <person name="Lesur I."/>
            <person name="Ma L."/>
            <person name="Muller H."/>
            <person name="Nicaud J.M."/>
            <person name="Nikolski M."/>
            <person name="Oztas S."/>
            <person name="Ozier-Kalogeropoulos O."/>
            <person name="Pellenz S."/>
            <person name="Potier S."/>
            <person name="Richard G.F."/>
            <person name="Straub M.L."/>
            <person name="Suleau A."/>
            <person name="Swennene D."/>
            <person name="Tekaia F."/>
            <person name="Wesolowski-Louvel M."/>
            <person name="Westhof E."/>
            <person name="Wirth B."/>
            <person name="Zeniou-Meyer M."/>
            <person name="Zivanovic I."/>
            <person name="Bolotin-Fukuhara M."/>
            <person name="Thierry A."/>
            <person name="Bouchier C."/>
            <person name="Caudron B."/>
            <person name="Scarpelli C."/>
            <person name="Gaillardin C."/>
            <person name="Weissenbach J."/>
            <person name="Wincker P."/>
            <person name="Souciet J.L."/>
        </authorList>
    </citation>
    <scope>NUCLEOTIDE SEQUENCE [LARGE SCALE GENOMIC DNA]</scope>
    <source>
        <strain evidence="6">ATCC 8585 / CBS 2359 / DSM 70799 / NBRC 1267 / NRRL Y-1140 / WM37</strain>
    </source>
</reference>
<evidence type="ECO:0000256" key="2">
    <source>
        <dbReference type="ARBA" id="ARBA00023134"/>
    </source>
</evidence>
<dbReference type="KEGG" id="kla:KLLA0_C12881g"/>
<dbReference type="Proteomes" id="UP000000598">
    <property type="component" value="Chromosome C"/>
</dbReference>
<keyword evidence="6" id="KW-1185">Reference proteome</keyword>
<dbReference type="Pfam" id="PF00071">
    <property type="entry name" value="Ras"/>
    <property type="match status" value="1"/>
</dbReference>
<dbReference type="AlphaFoldDB" id="Q6CTG5"/>
<dbReference type="STRING" id="284590.Q6CTG5"/>
<feature type="compositionally biased region" description="Polar residues" evidence="4">
    <location>
        <begin position="354"/>
        <end position="373"/>
    </location>
</feature>
<dbReference type="CDD" id="cd00154">
    <property type="entry name" value="Rab"/>
    <property type="match status" value="1"/>
</dbReference>
<dbReference type="EMBL" id="CR382123">
    <property type="protein sequence ID" value="CAH01625.1"/>
    <property type="molecule type" value="Genomic_DNA"/>
</dbReference>
<keyword evidence="2" id="KW-0342">GTP-binding</keyword>
<dbReference type="GO" id="GO:0003924">
    <property type="term" value="F:GTPase activity"/>
    <property type="evidence" value="ECO:0007669"/>
    <property type="project" value="InterPro"/>
</dbReference>
<protein>
    <submittedName>
        <fullName evidence="5">KLLA0C12881p</fullName>
    </submittedName>
</protein>
<dbReference type="InterPro" id="IPR027417">
    <property type="entry name" value="P-loop_NTPase"/>
</dbReference>
<dbReference type="Gene3D" id="3.40.50.300">
    <property type="entry name" value="P-loop containing nucleotide triphosphate hydrolases"/>
    <property type="match status" value="1"/>
</dbReference>
<comment type="subcellular location">
    <subcellularLocation>
        <location evidence="3">Endomembrane system</location>
        <topology evidence="3">Lipid-anchor</topology>
        <orientation evidence="3">Cytoplasmic side</orientation>
    </subcellularLocation>
</comment>
<dbReference type="PANTHER" id="PTHR47977">
    <property type="entry name" value="RAS-RELATED PROTEIN RAB"/>
    <property type="match status" value="1"/>
</dbReference>
<evidence type="ECO:0000256" key="1">
    <source>
        <dbReference type="ARBA" id="ARBA00022741"/>
    </source>
</evidence>
<evidence type="ECO:0000313" key="6">
    <source>
        <dbReference type="Proteomes" id="UP000000598"/>
    </source>
</evidence>
<feature type="region of interest" description="Disordered" evidence="4">
    <location>
        <begin position="317"/>
        <end position="373"/>
    </location>
</feature>
<dbReference type="HOGENOM" id="CLU_030444_0_0_1"/>
<dbReference type="eggNOG" id="KOG0087">
    <property type="taxonomic scope" value="Eukaryota"/>
</dbReference>
<accession>Q6CTG5</accession>
<name>Q6CTG5_KLULA</name>
<dbReference type="GO" id="GO:0012505">
    <property type="term" value="C:endomembrane system"/>
    <property type="evidence" value="ECO:0007669"/>
    <property type="project" value="UniProtKB-SubCell"/>
</dbReference>
<dbReference type="SMART" id="SM00173">
    <property type="entry name" value="RAS"/>
    <property type="match status" value="1"/>
</dbReference>
<dbReference type="InParanoid" id="Q6CTG5"/>
<organism evidence="5 6">
    <name type="scientific">Kluyveromyces lactis (strain ATCC 8585 / CBS 2359 / DSM 70799 / NBRC 1267 / NRRL Y-1140 / WM37)</name>
    <name type="common">Yeast</name>
    <name type="synonym">Candida sphaerica</name>
    <dbReference type="NCBI Taxonomy" id="284590"/>
    <lineage>
        <taxon>Eukaryota</taxon>
        <taxon>Fungi</taxon>
        <taxon>Dikarya</taxon>
        <taxon>Ascomycota</taxon>
        <taxon>Saccharomycotina</taxon>
        <taxon>Saccharomycetes</taxon>
        <taxon>Saccharomycetales</taxon>
        <taxon>Saccharomycetaceae</taxon>
        <taxon>Kluyveromyces</taxon>
    </lineage>
</organism>
<dbReference type="FunCoup" id="Q6CTG5">
    <property type="interactions" value="141"/>
</dbReference>
<dbReference type="InterPro" id="IPR001806">
    <property type="entry name" value="Small_GTPase"/>
</dbReference>
<evidence type="ECO:0000256" key="4">
    <source>
        <dbReference type="SAM" id="MobiDB-lite"/>
    </source>
</evidence>
<dbReference type="SUPFAM" id="SSF52540">
    <property type="entry name" value="P-loop containing nucleoside triphosphate hydrolases"/>
    <property type="match status" value="1"/>
</dbReference>